<reference evidence="5 6" key="1">
    <citation type="journal article" date="2017" name="Nat. Commun.">
        <title>In situ click chemistry generation of cyclooxygenase-2 inhibitors.</title>
        <authorList>
            <person name="Bhardwaj A."/>
            <person name="Kaur J."/>
            <person name="Wuest M."/>
            <person name="Wuest F."/>
        </authorList>
    </citation>
    <scope>NUCLEOTIDE SEQUENCE [LARGE SCALE GENOMIC DNA]</scope>
    <source>
        <strain evidence="5">S2_012_000_R3_94</strain>
    </source>
</reference>
<dbReference type="Proteomes" id="UP000315344">
    <property type="component" value="Unassembled WGS sequence"/>
</dbReference>
<accession>A0A533I2A1</accession>
<feature type="domain" description="HTH araC/xylS-type" evidence="4">
    <location>
        <begin position="210"/>
        <end position="308"/>
    </location>
</feature>
<dbReference type="SUPFAM" id="SSF46689">
    <property type="entry name" value="Homeodomain-like"/>
    <property type="match status" value="2"/>
</dbReference>
<dbReference type="InterPro" id="IPR029062">
    <property type="entry name" value="Class_I_gatase-like"/>
</dbReference>
<keyword evidence="1" id="KW-0805">Transcription regulation</keyword>
<organism evidence="5 6">
    <name type="scientific">Paracoccus denitrificans</name>
    <dbReference type="NCBI Taxonomy" id="266"/>
    <lineage>
        <taxon>Bacteria</taxon>
        <taxon>Pseudomonadati</taxon>
        <taxon>Pseudomonadota</taxon>
        <taxon>Alphaproteobacteria</taxon>
        <taxon>Rhodobacterales</taxon>
        <taxon>Paracoccaceae</taxon>
        <taxon>Paracoccus</taxon>
    </lineage>
</organism>
<dbReference type="InterPro" id="IPR018060">
    <property type="entry name" value="HTH_AraC"/>
</dbReference>
<dbReference type="Pfam" id="PF01965">
    <property type="entry name" value="DJ-1_PfpI"/>
    <property type="match status" value="1"/>
</dbReference>
<comment type="caution">
    <text evidence="5">The sequence shown here is derived from an EMBL/GenBank/DDBJ whole genome shotgun (WGS) entry which is preliminary data.</text>
</comment>
<dbReference type="PANTHER" id="PTHR43130:SF3">
    <property type="entry name" value="HTH-TYPE TRANSCRIPTIONAL REGULATOR RV1931C"/>
    <property type="match status" value="1"/>
</dbReference>
<dbReference type="AlphaFoldDB" id="A0A533I2A1"/>
<evidence type="ECO:0000259" key="4">
    <source>
        <dbReference type="PROSITE" id="PS01124"/>
    </source>
</evidence>
<evidence type="ECO:0000313" key="5">
    <source>
        <dbReference type="EMBL" id="TKW64474.1"/>
    </source>
</evidence>
<dbReference type="Pfam" id="PF12833">
    <property type="entry name" value="HTH_18"/>
    <property type="match status" value="1"/>
</dbReference>
<dbReference type="PROSITE" id="PS01124">
    <property type="entry name" value="HTH_ARAC_FAMILY_2"/>
    <property type="match status" value="1"/>
</dbReference>
<dbReference type="EMBL" id="VAFL01000023">
    <property type="protein sequence ID" value="TKW64474.1"/>
    <property type="molecule type" value="Genomic_DNA"/>
</dbReference>
<dbReference type="PROSITE" id="PS00041">
    <property type="entry name" value="HTH_ARAC_FAMILY_1"/>
    <property type="match status" value="1"/>
</dbReference>
<keyword evidence="2" id="KW-0238">DNA-binding</keyword>
<proteinExistence type="predicted"/>
<keyword evidence="3" id="KW-0804">Transcription</keyword>
<dbReference type="InterPro" id="IPR002818">
    <property type="entry name" value="DJ-1/PfpI"/>
</dbReference>
<dbReference type="Gene3D" id="1.10.10.60">
    <property type="entry name" value="Homeodomain-like"/>
    <property type="match status" value="2"/>
</dbReference>
<dbReference type="InterPro" id="IPR009057">
    <property type="entry name" value="Homeodomain-like_sf"/>
</dbReference>
<sequence length="312" mass="33851">MPRYAVLLFDGFSNFVLSSLIEPLRAVHDHGYPELSWCTVTADDGPVRSSSGLRVLPDMPLAELGAPDALLVVAGYGFREHSTGRISSLLRRVSRRGARLIGADCGSWLIARAGLLQGHTATLHWSVLADFAEAFPEVTVSHQRYVLDGPVWSSGGAASSLDMMLALVGRTFGTAAAFAATSMFLHDAVRKQAGSRMGLGIGSRGSQKLQEAIRMMVEQVETPMPLSDLAATIGTSLRSLNRMFKSEIGMGPGRYAQMLRLTRARELATATELPLREIALRCGYSDAAALEKAFTRTYGQPLRRWIGRRPTS</sequence>
<dbReference type="SMART" id="SM00342">
    <property type="entry name" value="HTH_ARAC"/>
    <property type="match status" value="1"/>
</dbReference>
<dbReference type="InterPro" id="IPR052158">
    <property type="entry name" value="INH-QAR"/>
</dbReference>
<dbReference type="PANTHER" id="PTHR43130">
    <property type="entry name" value="ARAC-FAMILY TRANSCRIPTIONAL REGULATOR"/>
    <property type="match status" value="1"/>
</dbReference>
<dbReference type="GO" id="GO:0043565">
    <property type="term" value="F:sequence-specific DNA binding"/>
    <property type="evidence" value="ECO:0007669"/>
    <property type="project" value="InterPro"/>
</dbReference>
<dbReference type="InterPro" id="IPR018062">
    <property type="entry name" value="HTH_AraC-typ_CS"/>
</dbReference>
<protein>
    <submittedName>
        <fullName evidence="5">Helix-turn-helix domain-containing protein</fullName>
    </submittedName>
</protein>
<evidence type="ECO:0000256" key="1">
    <source>
        <dbReference type="ARBA" id="ARBA00023015"/>
    </source>
</evidence>
<evidence type="ECO:0000256" key="3">
    <source>
        <dbReference type="ARBA" id="ARBA00023163"/>
    </source>
</evidence>
<dbReference type="Gene3D" id="3.40.50.880">
    <property type="match status" value="1"/>
</dbReference>
<evidence type="ECO:0000313" key="6">
    <source>
        <dbReference type="Proteomes" id="UP000315344"/>
    </source>
</evidence>
<dbReference type="CDD" id="cd03136">
    <property type="entry name" value="GATase1_AraC_ArgR_like"/>
    <property type="match status" value="1"/>
</dbReference>
<evidence type="ECO:0000256" key="2">
    <source>
        <dbReference type="ARBA" id="ARBA00023125"/>
    </source>
</evidence>
<dbReference type="SUPFAM" id="SSF52317">
    <property type="entry name" value="Class I glutamine amidotransferase-like"/>
    <property type="match status" value="1"/>
</dbReference>
<dbReference type="GO" id="GO:0003700">
    <property type="term" value="F:DNA-binding transcription factor activity"/>
    <property type="evidence" value="ECO:0007669"/>
    <property type="project" value="InterPro"/>
</dbReference>
<name>A0A533I2A1_PARDE</name>
<gene>
    <name evidence="5" type="ORF">DI616_18415</name>
</gene>